<reference evidence="2" key="2">
    <citation type="journal article" date="2015" name="Fish Shellfish Immunol.">
        <title>Early steps in the European eel (Anguilla anguilla)-Vibrio vulnificus interaction in the gills: Role of the RtxA13 toxin.</title>
        <authorList>
            <person name="Callol A."/>
            <person name="Pajuelo D."/>
            <person name="Ebbesson L."/>
            <person name="Teles M."/>
            <person name="MacKenzie S."/>
            <person name="Amaro C."/>
        </authorList>
    </citation>
    <scope>NUCLEOTIDE SEQUENCE</scope>
</reference>
<dbReference type="AlphaFoldDB" id="A0A0E9U3Y9"/>
<organism evidence="2">
    <name type="scientific">Anguilla anguilla</name>
    <name type="common">European freshwater eel</name>
    <name type="synonym">Muraena anguilla</name>
    <dbReference type="NCBI Taxonomy" id="7936"/>
    <lineage>
        <taxon>Eukaryota</taxon>
        <taxon>Metazoa</taxon>
        <taxon>Chordata</taxon>
        <taxon>Craniata</taxon>
        <taxon>Vertebrata</taxon>
        <taxon>Euteleostomi</taxon>
        <taxon>Actinopterygii</taxon>
        <taxon>Neopterygii</taxon>
        <taxon>Teleostei</taxon>
        <taxon>Anguilliformes</taxon>
        <taxon>Anguillidae</taxon>
        <taxon>Anguilla</taxon>
    </lineage>
</organism>
<proteinExistence type="predicted"/>
<feature type="region of interest" description="Disordered" evidence="1">
    <location>
        <begin position="1"/>
        <end position="32"/>
    </location>
</feature>
<reference evidence="2" key="1">
    <citation type="submission" date="2014-11" db="EMBL/GenBank/DDBJ databases">
        <authorList>
            <person name="Amaro Gonzalez C."/>
        </authorList>
    </citation>
    <scope>NUCLEOTIDE SEQUENCE</scope>
</reference>
<evidence type="ECO:0000313" key="2">
    <source>
        <dbReference type="EMBL" id="JAH59678.1"/>
    </source>
</evidence>
<accession>A0A0E9U3Y9</accession>
<protein>
    <submittedName>
        <fullName evidence="2">Uncharacterized protein</fullName>
    </submittedName>
</protein>
<dbReference type="EMBL" id="GBXM01048899">
    <property type="protein sequence ID" value="JAH59678.1"/>
    <property type="molecule type" value="Transcribed_RNA"/>
</dbReference>
<sequence>MQGSGSPGPGLRNTGLVGTHNNKLRVISVSGH</sequence>
<evidence type="ECO:0000256" key="1">
    <source>
        <dbReference type="SAM" id="MobiDB-lite"/>
    </source>
</evidence>
<name>A0A0E9U3Y9_ANGAN</name>